<reference evidence="1 2" key="1">
    <citation type="submission" date="2018-06" db="EMBL/GenBank/DDBJ databases">
        <authorList>
            <consortium name="Pathogen Informatics"/>
            <person name="Doyle S."/>
        </authorList>
    </citation>
    <scope>NUCLEOTIDE SEQUENCE [LARGE SCALE GENOMIC DNA]</scope>
    <source>
        <strain evidence="1 2">NCTC8297</strain>
    </source>
</reference>
<dbReference type="EMBL" id="UGXG01000002">
    <property type="protein sequence ID" value="SUG49776.1"/>
    <property type="molecule type" value="Genomic_DNA"/>
</dbReference>
<dbReference type="Pfam" id="PF11358">
    <property type="entry name" value="DUF3158"/>
    <property type="match status" value="1"/>
</dbReference>
<evidence type="ECO:0000313" key="1">
    <source>
        <dbReference type="EMBL" id="SUG49776.1"/>
    </source>
</evidence>
<dbReference type="Proteomes" id="UP000254741">
    <property type="component" value="Unassembled WGS sequence"/>
</dbReference>
<evidence type="ECO:0000313" key="2">
    <source>
        <dbReference type="Proteomes" id="UP000254741"/>
    </source>
</evidence>
<dbReference type="AlphaFoldDB" id="A0A379TI23"/>
<accession>A0A379TI23</accession>
<gene>
    <name evidence="1" type="ORF">NCTC8297_05127</name>
</gene>
<name>A0A379TI23_SALER</name>
<organism evidence="1 2">
    <name type="scientific">Salmonella enterica subsp. arizonae</name>
    <dbReference type="NCBI Taxonomy" id="59203"/>
    <lineage>
        <taxon>Bacteria</taxon>
        <taxon>Pseudomonadati</taxon>
        <taxon>Pseudomonadota</taxon>
        <taxon>Gammaproteobacteria</taxon>
        <taxon>Enterobacterales</taxon>
        <taxon>Enterobacteriaceae</taxon>
        <taxon>Salmonella</taxon>
    </lineage>
</organism>
<dbReference type="InterPro" id="IPR021502">
    <property type="entry name" value="DUF3158"/>
</dbReference>
<proteinExistence type="predicted"/>
<sequence length="113" mass="13139">MEPFDAASNPERQTLPVRQLPLIFYHRPGTVRRELFALAEPAEQQIRHPGIQQPDLAIPKSRSAPETPLLEIERDRIVFNMQMSVLTFIIRQARECQDKMEQVEILYKGQQNS</sequence>
<protein>
    <submittedName>
        <fullName evidence="1">Protein of uncharacterized function (DUF3158)</fullName>
    </submittedName>
</protein>